<evidence type="ECO:0008006" key="3">
    <source>
        <dbReference type="Google" id="ProtNLM"/>
    </source>
</evidence>
<evidence type="ECO:0000313" key="1">
    <source>
        <dbReference type="EMBL" id="RZC79915.1"/>
    </source>
</evidence>
<organism evidence="1 2">
    <name type="scientific">Papaver somniferum</name>
    <name type="common">Opium poppy</name>
    <dbReference type="NCBI Taxonomy" id="3469"/>
    <lineage>
        <taxon>Eukaryota</taxon>
        <taxon>Viridiplantae</taxon>
        <taxon>Streptophyta</taxon>
        <taxon>Embryophyta</taxon>
        <taxon>Tracheophyta</taxon>
        <taxon>Spermatophyta</taxon>
        <taxon>Magnoliopsida</taxon>
        <taxon>Ranunculales</taxon>
        <taxon>Papaveraceae</taxon>
        <taxon>Papaveroideae</taxon>
        <taxon>Papaver</taxon>
    </lineage>
</organism>
<reference evidence="1 2" key="1">
    <citation type="journal article" date="2018" name="Science">
        <title>The opium poppy genome and morphinan production.</title>
        <authorList>
            <person name="Guo L."/>
            <person name="Winzer T."/>
            <person name="Yang X."/>
            <person name="Li Y."/>
            <person name="Ning Z."/>
            <person name="He Z."/>
            <person name="Teodor R."/>
            <person name="Lu Y."/>
            <person name="Bowser T.A."/>
            <person name="Graham I.A."/>
            <person name="Ye K."/>
        </authorList>
    </citation>
    <scope>NUCLEOTIDE SEQUENCE [LARGE SCALE GENOMIC DNA]</scope>
    <source>
        <strain evidence="2">cv. HN1</strain>
        <tissue evidence="1">Leaves</tissue>
    </source>
</reference>
<evidence type="ECO:0000313" key="2">
    <source>
        <dbReference type="Proteomes" id="UP000316621"/>
    </source>
</evidence>
<dbReference type="AlphaFoldDB" id="A0A4Y7L6W7"/>
<proteinExistence type="predicted"/>
<dbReference type="STRING" id="3469.A0A4Y7L6W7"/>
<dbReference type="Gramene" id="RZC79915">
    <property type="protein sequence ID" value="RZC79915"/>
    <property type="gene ID" value="C5167_042492"/>
</dbReference>
<accession>A0A4Y7L6W7</accession>
<keyword evidence="2" id="KW-1185">Reference proteome</keyword>
<gene>
    <name evidence="1" type="ORF">C5167_042492</name>
</gene>
<feature type="non-terminal residue" evidence="1">
    <location>
        <position position="1"/>
    </location>
</feature>
<protein>
    <recommendedName>
        <fullName evidence="3">Carbohydrate kinase PfkB domain-containing protein</fullName>
    </recommendedName>
</protein>
<dbReference type="EMBL" id="CM010724">
    <property type="protein sequence ID" value="RZC79915.1"/>
    <property type="molecule type" value="Genomic_DNA"/>
</dbReference>
<name>A0A4Y7L6W7_PAPSO</name>
<sequence length="132" mass="14534">YLADLPLVKQYMLQAKNTNFDGPPLALPTVDMMLKESELNKQAKKFHYACHGGIIKSTWASADGGASDENNVLSLWFYDLNLLLVTDGDNGRYFTKKSCVEGFPVETLDTAGSGDALLVHSFVLLLRIIGFC</sequence>
<dbReference type="Proteomes" id="UP000316621">
    <property type="component" value="Chromosome 10"/>
</dbReference>